<evidence type="ECO:0000256" key="8">
    <source>
        <dbReference type="ARBA" id="ARBA00023136"/>
    </source>
</evidence>
<evidence type="ECO:0000256" key="9">
    <source>
        <dbReference type="SAM" id="Phobius"/>
    </source>
</evidence>
<dbReference type="OrthoDB" id="6608471at2759"/>
<keyword evidence="4 9" id="KW-0812">Transmembrane</keyword>
<evidence type="ECO:0000256" key="3">
    <source>
        <dbReference type="ARBA" id="ARBA00022448"/>
    </source>
</evidence>
<gene>
    <name evidence="12" type="ORF">STCU_01080</name>
    <name evidence="11" type="ORF">STCU_01389</name>
    <name evidence="10" type="ORF">STCU_04673</name>
</gene>
<evidence type="ECO:0000256" key="6">
    <source>
        <dbReference type="ARBA" id="ARBA00022989"/>
    </source>
</evidence>
<evidence type="ECO:0000256" key="1">
    <source>
        <dbReference type="ARBA" id="ARBA00004225"/>
    </source>
</evidence>
<evidence type="ECO:0000313" key="10">
    <source>
        <dbReference type="EMBL" id="EPY29203.1"/>
    </source>
</evidence>
<comment type="similarity">
    <text evidence="2">Belongs to the sideroflexin family.</text>
</comment>
<reference evidence="10 13" key="1">
    <citation type="journal article" date="2013" name="PLoS ONE">
        <title>Predicting the Proteins of Angomonas deanei, Strigomonas culicis and Their Respective Endosymbionts Reveals New Aspects of the Trypanosomatidae Family.</title>
        <authorList>
            <person name="Motta M.C."/>
            <person name="Martins A.C."/>
            <person name="de Souza S.S."/>
            <person name="Catta-Preta C.M."/>
            <person name="Silva R."/>
            <person name="Klein C.C."/>
            <person name="de Almeida L.G."/>
            <person name="de Lima Cunha O."/>
            <person name="Ciapina L.P."/>
            <person name="Brocchi M."/>
            <person name="Colabardini A.C."/>
            <person name="de Araujo Lima B."/>
            <person name="Machado C.R."/>
            <person name="de Almeida Soares C.M."/>
            <person name="Probst C.M."/>
            <person name="de Menezes C.B."/>
            <person name="Thompson C.E."/>
            <person name="Bartholomeu D.C."/>
            <person name="Gradia D.F."/>
            <person name="Pavoni D.P."/>
            <person name="Grisard E.C."/>
            <person name="Fantinatti-Garboggini F."/>
            <person name="Marchini F.K."/>
            <person name="Rodrigues-Luiz G.F."/>
            <person name="Wagner G."/>
            <person name="Goldman G.H."/>
            <person name="Fietto J.L."/>
            <person name="Elias M.C."/>
            <person name="Goldman M.H."/>
            <person name="Sagot M.F."/>
            <person name="Pereira M."/>
            <person name="Stoco P.H."/>
            <person name="de Mendonca-Neto R.P."/>
            <person name="Teixeira S.M."/>
            <person name="Maciel T.E."/>
            <person name="de Oliveira Mendes T.A."/>
            <person name="Urmenyi T.P."/>
            <person name="de Souza W."/>
            <person name="Schenkman S."/>
            <person name="de Vasconcelos A.T."/>
        </authorList>
    </citation>
    <scope>NUCLEOTIDE SEQUENCE [LARGE SCALE GENOMIC DNA]</scope>
</reference>
<comment type="subcellular location">
    <subcellularLocation>
        <location evidence="1">Mitochondrion membrane</location>
        <topology evidence="1">Multi-pass membrane protein</topology>
    </subcellularLocation>
</comment>
<dbReference type="EMBL" id="ATMH01001080">
    <property type="protein sequence ID" value="EPY35594.1"/>
    <property type="molecule type" value="Genomic_DNA"/>
</dbReference>
<dbReference type="Proteomes" id="UP000015354">
    <property type="component" value="Unassembled WGS sequence"/>
</dbReference>
<evidence type="ECO:0000256" key="5">
    <source>
        <dbReference type="ARBA" id="ARBA00022970"/>
    </source>
</evidence>
<protein>
    <submittedName>
        <fullName evidence="10">Sre-2/carboxylate carrier-like protein</fullName>
    </submittedName>
</protein>
<keyword evidence="6 9" id="KW-1133">Transmembrane helix</keyword>
<comment type="caution">
    <text evidence="10">The sequence shown here is derived from an EMBL/GenBank/DDBJ whole genome shotgun (WGS) entry which is preliminary data.</text>
</comment>
<dbReference type="GO" id="GO:0005743">
    <property type="term" value="C:mitochondrial inner membrane"/>
    <property type="evidence" value="ECO:0007669"/>
    <property type="project" value="TreeGrafter"/>
</dbReference>
<name>S9UJU8_9TRYP</name>
<dbReference type="PANTHER" id="PTHR11153:SF6">
    <property type="entry name" value="SIDEROFLEXIN-5"/>
    <property type="match status" value="1"/>
</dbReference>
<dbReference type="AlphaFoldDB" id="S9UJU8"/>
<dbReference type="PANTHER" id="PTHR11153">
    <property type="entry name" value="SIDEROFLEXIN"/>
    <property type="match status" value="1"/>
</dbReference>
<organism evidence="10 13">
    <name type="scientific">Strigomonas culicis</name>
    <dbReference type="NCBI Taxonomy" id="28005"/>
    <lineage>
        <taxon>Eukaryota</taxon>
        <taxon>Discoba</taxon>
        <taxon>Euglenozoa</taxon>
        <taxon>Kinetoplastea</taxon>
        <taxon>Metakinetoplastina</taxon>
        <taxon>Trypanosomatida</taxon>
        <taxon>Trypanosomatidae</taxon>
        <taxon>Strigomonadinae</taxon>
        <taxon>Strigomonas</taxon>
    </lineage>
</organism>
<keyword evidence="7" id="KW-0496">Mitochondrion</keyword>
<dbReference type="GO" id="GO:1990542">
    <property type="term" value="P:mitochondrial transmembrane transport"/>
    <property type="evidence" value="ECO:0007669"/>
    <property type="project" value="TreeGrafter"/>
</dbReference>
<evidence type="ECO:0000256" key="7">
    <source>
        <dbReference type="ARBA" id="ARBA00023128"/>
    </source>
</evidence>
<feature type="transmembrane region" description="Helical" evidence="9">
    <location>
        <begin position="257"/>
        <end position="275"/>
    </location>
</feature>
<dbReference type="InterPro" id="IPR004686">
    <property type="entry name" value="Mtc"/>
</dbReference>
<keyword evidence="5" id="KW-0029">Amino-acid transport</keyword>
<sequence length="357" mass="39361">MPTYPADTLLKDVQRFPDDLEYDKNSFMSRFQHYMSMTDPRTLLMTPAQLEESKRIVAATNPHDKATFDKSSLGRITVGAYHEAQKNVRSTVHADSGENIFLPFRFSTFVPVNLVILAAMLSPSQQTPLLGMVWQFVNQTYNVGFNYCNASGKEGLPMQELLTGYAAASVTACGLSYVLSTAASKQRNKLLKILVPWVAVASAGAANVSVIRLKDILKGIPVKDTETNEYITLDGKTPEKSTAAGRVAVGQVAVSRVVMSTALVLFPTLTMYAIFNVKDPKKALNPAKRFFVQRQAALYQPVNVLSLTFFLLFALPFATATFPQDVVMDAAKLEPKFHGLKNKNGNEIKQVTFFKGL</sequence>
<feature type="transmembrane region" description="Helical" evidence="9">
    <location>
        <begin position="161"/>
        <end position="179"/>
    </location>
</feature>
<dbReference type="GO" id="GO:0015075">
    <property type="term" value="F:monoatomic ion transmembrane transporter activity"/>
    <property type="evidence" value="ECO:0007669"/>
    <property type="project" value="InterPro"/>
</dbReference>
<dbReference type="EMBL" id="ATMH01004673">
    <property type="protein sequence ID" value="EPY29203.1"/>
    <property type="molecule type" value="Genomic_DNA"/>
</dbReference>
<evidence type="ECO:0000313" key="13">
    <source>
        <dbReference type="Proteomes" id="UP000015354"/>
    </source>
</evidence>
<feature type="transmembrane region" description="Helical" evidence="9">
    <location>
        <begin position="296"/>
        <end position="318"/>
    </location>
</feature>
<evidence type="ECO:0000256" key="4">
    <source>
        <dbReference type="ARBA" id="ARBA00022692"/>
    </source>
</evidence>
<dbReference type="GO" id="GO:0006865">
    <property type="term" value="P:amino acid transport"/>
    <property type="evidence" value="ECO:0007669"/>
    <property type="project" value="UniProtKB-KW"/>
</dbReference>
<dbReference type="EMBL" id="ATMH01001389">
    <property type="protein sequence ID" value="EPY34713.1"/>
    <property type="molecule type" value="Genomic_DNA"/>
</dbReference>
<keyword evidence="8 9" id="KW-0472">Membrane</keyword>
<keyword evidence="3" id="KW-0813">Transport</keyword>
<evidence type="ECO:0000256" key="2">
    <source>
        <dbReference type="ARBA" id="ARBA00005974"/>
    </source>
</evidence>
<proteinExistence type="inferred from homology"/>
<evidence type="ECO:0000313" key="11">
    <source>
        <dbReference type="EMBL" id="EPY34713.1"/>
    </source>
</evidence>
<keyword evidence="13" id="KW-1185">Reference proteome</keyword>
<evidence type="ECO:0000313" key="12">
    <source>
        <dbReference type="EMBL" id="EPY35594.1"/>
    </source>
</evidence>
<feature type="transmembrane region" description="Helical" evidence="9">
    <location>
        <begin position="191"/>
        <end position="211"/>
    </location>
</feature>
<dbReference type="Pfam" id="PF03820">
    <property type="entry name" value="SFXNs"/>
    <property type="match status" value="1"/>
</dbReference>
<reference evidence="10" key="2">
    <citation type="submission" date="2013-03" db="EMBL/GenBank/DDBJ databases">
        <authorList>
            <person name="Motta M.C.M."/>
            <person name="Martins A.C.A."/>
            <person name="Preta C.M.C.C."/>
            <person name="Silva R."/>
            <person name="de Souza S.S."/>
            <person name="Klein C.C."/>
            <person name="de Almeida L.G.P."/>
            <person name="Cunha O.L."/>
            <person name="Colabardini A.C."/>
            <person name="Lima B.A."/>
            <person name="Machado C.R."/>
            <person name="Soares C.M.A."/>
            <person name="de Menezes C.B.A."/>
            <person name="Bartolomeu D.C."/>
            <person name="Grisard E.C."/>
            <person name="Fantinatti-Garboggini F."/>
            <person name="Rodrigues-Luiz G.F."/>
            <person name="Wagner G."/>
            <person name="Goldman G.H."/>
            <person name="Fietto J.L.R."/>
            <person name="Ciapina L.P."/>
            <person name="Brocchi M."/>
            <person name="Elias M.C."/>
            <person name="Goldman M.H.S."/>
            <person name="Sagot M.-F."/>
            <person name="Pereira M."/>
            <person name="Stoco P.H."/>
            <person name="Teixeira S.M.R."/>
            <person name="de Mendonca-Neto R.P."/>
            <person name="Maciel T.E.F."/>
            <person name="Mendes T.A.O."/>
            <person name="Urmenyi T.P."/>
            <person name="Teixeira M.M.G."/>
            <person name="de Camargo E.F.P."/>
            <person name="de Sousa W."/>
            <person name="Schenkman S."/>
            <person name="de Vasconcelos A.T.R."/>
        </authorList>
    </citation>
    <scope>NUCLEOTIDE SEQUENCE</scope>
</reference>
<accession>S9UJU8</accession>